<proteinExistence type="predicted"/>
<gene>
    <name evidence="4" type="ORF">Sango_0743200</name>
</gene>
<dbReference type="GO" id="GO:0003723">
    <property type="term" value="F:RNA binding"/>
    <property type="evidence" value="ECO:0007669"/>
    <property type="project" value="UniProtKB-UniRule"/>
</dbReference>
<dbReference type="PANTHER" id="PTHR32343">
    <property type="entry name" value="SERINE/ARGININE-RICH SPLICING FACTOR"/>
    <property type="match status" value="1"/>
</dbReference>
<comment type="caution">
    <text evidence="4">The sequence shown here is derived from an EMBL/GenBank/DDBJ whole genome shotgun (WGS) entry which is preliminary data.</text>
</comment>
<protein>
    <submittedName>
        <fullName evidence="4">Binding partner of ACD11 1</fullName>
    </submittedName>
</protein>
<dbReference type="EMBL" id="JACGWL010000004">
    <property type="protein sequence ID" value="KAK4403746.1"/>
    <property type="molecule type" value="Genomic_DNA"/>
</dbReference>
<sequence length="350" mass="36070">MQLLTQAFSVLSWQIRTVKVSNLSHDATERDMRGFFSFCGIFENEQSQTAFITYKDPRGAETAILLTGAIIVGQIATIALEPDYVLPAAAASESSAATEDNKQGASPSTAQKAEDIVSRMLDKGYTLGKDAIHRAKAFDERHQLRSRGTAKVASLDQKYGLSEKINKGAAIVNDKVKRMDDKFHVSEKTKSAFASAEQTVGTAIKNNKYMAGGTTWVTGALNRVTHAGGEAGVKTTDKAATQADQGTNVAHHVGVTNPSGSPGTNVAQQGGGSNPSGSPGTNVAQQGGGTNPSGSPGTNVAQQGGGTNPSGSPGTNIAQQGGFKNPARSPGTNVAQQGGGSHPSGSPGQM</sequence>
<feature type="region of interest" description="Disordered" evidence="2">
    <location>
        <begin position="250"/>
        <end position="350"/>
    </location>
</feature>
<feature type="compositionally biased region" description="Polar residues" evidence="2">
    <location>
        <begin position="256"/>
        <end position="268"/>
    </location>
</feature>
<dbReference type="InterPro" id="IPR000504">
    <property type="entry name" value="RRM_dom"/>
</dbReference>
<evidence type="ECO:0000313" key="4">
    <source>
        <dbReference type="EMBL" id="KAK4403746.1"/>
    </source>
</evidence>
<dbReference type="SMART" id="SM00360">
    <property type="entry name" value="RRM"/>
    <property type="match status" value="1"/>
</dbReference>
<dbReference type="Pfam" id="PF00076">
    <property type="entry name" value="RRM_1"/>
    <property type="match status" value="1"/>
</dbReference>
<dbReference type="InterPro" id="IPR012677">
    <property type="entry name" value="Nucleotide-bd_a/b_plait_sf"/>
</dbReference>
<evidence type="ECO:0000259" key="3">
    <source>
        <dbReference type="PROSITE" id="PS50102"/>
    </source>
</evidence>
<dbReference type="PANTHER" id="PTHR32343:SF37">
    <property type="entry name" value="BINDING PARTNER OF ACD11 1"/>
    <property type="match status" value="1"/>
</dbReference>
<dbReference type="SUPFAM" id="SSF54928">
    <property type="entry name" value="RNA-binding domain, RBD"/>
    <property type="match status" value="1"/>
</dbReference>
<dbReference type="AlphaFoldDB" id="A0AAE2BZR9"/>
<evidence type="ECO:0000256" key="2">
    <source>
        <dbReference type="SAM" id="MobiDB-lite"/>
    </source>
</evidence>
<reference evidence="4" key="2">
    <citation type="journal article" date="2024" name="Plant">
        <title>Genomic evolution and insights into agronomic trait innovations of Sesamum species.</title>
        <authorList>
            <person name="Miao H."/>
            <person name="Wang L."/>
            <person name="Qu L."/>
            <person name="Liu H."/>
            <person name="Sun Y."/>
            <person name="Le M."/>
            <person name="Wang Q."/>
            <person name="Wei S."/>
            <person name="Zheng Y."/>
            <person name="Lin W."/>
            <person name="Duan Y."/>
            <person name="Cao H."/>
            <person name="Xiong S."/>
            <person name="Wang X."/>
            <person name="Wei L."/>
            <person name="Li C."/>
            <person name="Ma Q."/>
            <person name="Ju M."/>
            <person name="Zhao R."/>
            <person name="Li G."/>
            <person name="Mu C."/>
            <person name="Tian Q."/>
            <person name="Mei H."/>
            <person name="Zhang T."/>
            <person name="Gao T."/>
            <person name="Zhang H."/>
        </authorList>
    </citation>
    <scope>NUCLEOTIDE SEQUENCE</scope>
    <source>
        <strain evidence="4">K16</strain>
    </source>
</reference>
<keyword evidence="1" id="KW-0694">RNA-binding</keyword>
<dbReference type="InterPro" id="IPR035979">
    <property type="entry name" value="RBD_domain_sf"/>
</dbReference>
<dbReference type="Gene3D" id="3.30.70.330">
    <property type="match status" value="1"/>
</dbReference>
<reference evidence="4" key="1">
    <citation type="submission" date="2020-06" db="EMBL/GenBank/DDBJ databases">
        <authorList>
            <person name="Li T."/>
            <person name="Hu X."/>
            <person name="Zhang T."/>
            <person name="Song X."/>
            <person name="Zhang H."/>
            <person name="Dai N."/>
            <person name="Sheng W."/>
            <person name="Hou X."/>
            <person name="Wei L."/>
        </authorList>
    </citation>
    <scope>NUCLEOTIDE SEQUENCE</scope>
    <source>
        <strain evidence="4">K16</strain>
        <tissue evidence="4">Leaf</tissue>
    </source>
</reference>
<dbReference type="Proteomes" id="UP001289374">
    <property type="component" value="Unassembled WGS sequence"/>
</dbReference>
<accession>A0AAE2BZR9</accession>
<name>A0AAE2BZR9_9LAMI</name>
<evidence type="ECO:0000313" key="5">
    <source>
        <dbReference type="Proteomes" id="UP001289374"/>
    </source>
</evidence>
<evidence type="ECO:0000256" key="1">
    <source>
        <dbReference type="PROSITE-ProRule" id="PRU00176"/>
    </source>
</evidence>
<keyword evidence="5" id="KW-1185">Reference proteome</keyword>
<dbReference type="PROSITE" id="PS50102">
    <property type="entry name" value="RRM"/>
    <property type="match status" value="1"/>
</dbReference>
<organism evidence="4 5">
    <name type="scientific">Sesamum angolense</name>
    <dbReference type="NCBI Taxonomy" id="2727404"/>
    <lineage>
        <taxon>Eukaryota</taxon>
        <taxon>Viridiplantae</taxon>
        <taxon>Streptophyta</taxon>
        <taxon>Embryophyta</taxon>
        <taxon>Tracheophyta</taxon>
        <taxon>Spermatophyta</taxon>
        <taxon>Magnoliopsida</taxon>
        <taxon>eudicotyledons</taxon>
        <taxon>Gunneridae</taxon>
        <taxon>Pentapetalae</taxon>
        <taxon>asterids</taxon>
        <taxon>lamiids</taxon>
        <taxon>Lamiales</taxon>
        <taxon>Pedaliaceae</taxon>
        <taxon>Sesamum</taxon>
    </lineage>
</organism>
<feature type="domain" description="RRM" evidence="3">
    <location>
        <begin position="16"/>
        <end position="83"/>
    </location>
</feature>